<proteinExistence type="predicted"/>
<dbReference type="InterPro" id="IPR029058">
    <property type="entry name" value="AB_hydrolase_fold"/>
</dbReference>
<keyword evidence="3" id="KW-1185">Reference proteome</keyword>
<dbReference type="Gene3D" id="3.40.50.1820">
    <property type="entry name" value="alpha/beta hydrolase"/>
    <property type="match status" value="1"/>
</dbReference>
<evidence type="ECO:0000313" key="3">
    <source>
        <dbReference type="Proteomes" id="UP000244948"/>
    </source>
</evidence>
<feature type="domain" description="AB hydrolase-1" evidence="1">
    <location>
        <begin position="58"/>
        <end position="164"/>
    </location>
</feature>
<evidence type="ECO:0000259" key="1">
    <source>
        <dbReference type="Pfam" id="PF00561"/>
    </source>
</evidence>
<accession>A0A2U2AK65</accession>
<dbReference type="InterPro" id="IPR000073">
    <property type="entry name" value="AB_hydrolase_1"/>
</dbReference>
<organism evidence="2 3">
    <name type="scientific">Ignatzschineria indica</name>
    <dbReference type="NCBI Taxonomy" id="472583"/>
    <lineage>
        <taxon>Bacteria</taxon>
        <taxon>Pseudomonadati</taxon>
        <taxon>Pseudomonadota</taxon>
        <taxon>Gammaproteobacteria</taxon>
        <taxon>Cardiobacteriales</taxon>
        <taxon>Ignatzschineriaceae</taxon>
        <taxon>Ignatzschineria</taxon>
    </lineage>
</organism>
<reference evidence="2 3" key="1">
    <citation type="journal article" date="2018" name="Genome Announc.">
        <title>Ignatzschineria cameli sp. nov., isolated from necrotic foot tissue of dromedaries (Camelus dromedarius) and associated maggots (Wohlfahrtia species) in Dubai.</title>
        <authorList>
            <person name="Tsang C.C."/>
            <person name="Tang J.Y."/>
            <person name="Fong J.Y."/>
            <person name="Kinne J."/>
            <person name="Lee H.H."/>
            <person name="Joseph M."/>
            <person name="Jose S."/>
            <person name="Schuster R.K."/>
            <person name="Tang Y."/>
            <person name="Sivakumar S."/>
            <person name="Chen J.H."/>
            <person name="Teng J.L."/>
            <person name="Lau S.K."/>
            <person name="Wernery U."/>
            <person name="Woo P.C."/>
        </authorList>
    </citation>
    <scope>NUCLEOTIDE SEQUENCE [LARGE SCALE GENOMIC DNA]</scope>
    <source>
        <strain evidence="2 3">KCTC 22643</strain>
    </source>
</reference>
<dbReference type="SUPFAM" id="SSF53474">
    <property type="entry name" value="alpha/beta-Hydrolases"/>
    <property type="match status" value="1"/>
</dbReference>
<dbReference type="EMBL" id="QEWR01000003">
    <property type="protein sequence ID" value="PWD83224.1"/>
    <property type="molecule type" value="Genomic_DNA"/>
</dbReference>
<gene>
    <name evidence="2" type="ORF">DC082_07400</name>
</gene>
<dbReference type="InterPro" id="IPR050266">
    <property type="entry name" value="AB_hydrolase_sf"/>
</dbReference>
<protein>
    <submittedName>
        <fullName evidence="2">3-oxoadipate enol-lactone hydrolase</fullName>
    </submittedName>
</protein>
<keyword evidence="2" id="KW-0378">Hydrolase</keyword>
<dbReference type="PANTHER" id="PTHR43798">
    <property type="entry name" value="MONOACYLGLYCEROL LIPASE"/>
    <property type="match status" value="1"/>
</dbReference>
<comment type="caution">
    <text evidence="2">The sequence shown here is derived from an EMBL/GenBank/DDBJ whole genome shotgun (WGS) entry which is preliminary data.</text>
</comment>
<sequence>MITQEIISSPSDRLRDRLSDIKEKYQQHQGEEAVKHQEQRYNEKINYLYVAGESPRDLIVFVHPLGMNRHVWDETIAAFESQYDLLAIDLPGHGNSPAPSEDEQWRIESLAEMVLGLVDQLGYQRFHYVGTSIGGAIGQEILLLAPERVKSLMITNSSHKIGETAAWESRAADVRQIGLAKMAPTIVPRWFADDYLETATSEIENWQRSLAATSNEGYAQLCEALGAWSATDRLPSRDSSIPVLSLAGSEDKAMALSNMEQLADLMGDRALKVLAVGHVPSVEAPDAFNQILVEWLEAK</sequence>
<dbReference type="Proteomes" id="UP000244948">
    <property type="component" value="Unassembled WGS sequence"/>
</dbReference>
<dbReference type="PRINTS" id="PR00111">
    <property type="entry name" value="ABHYDROLASE"/>
</dbReference>
<name>A0A2U2AK65_9GAMM</name>
<dbReference type="GO" id="GO:0016787">
    <property type="term" value="F:hydrolase activity"/>
    <property type="evidence" value="ECO:0007669"/>
    <property type="project" value="UniProtKB-KW"/>
</dbReference>
<dbReference type="Pfam" id="PF00561">
    <property type="entry name" value="Abhydrolase_1"/>
    <property type="match status" value="1"/>
</dbReference>
<evidence type="ECO:0000313" key="2">
    <source>
        <dbReference type="EMBL" id="PWD83224.1"/>
    </source>
</evidence>
<dbReference type="AlphaFoldDB" id="A0A2U2AK65"/>